<reference evidence="4 5" key="1">
    <citation type="journal article" date="2014" name="Genome Biol. Evol.">
        <title>The secreted proteins of Achlya hypogyna and Thraustotheca clavata identify the ancestral oomycete secretome and reveal gene acquisitions by horizontal gene transfer.</title>
        <authorList>
            <person name="Misner I."/>
            <person name="Blouin N."/>
            <person name="Leonard G."/>
            <person name="Richards T.A."/>
            <person name="Lane C.E."/>
        </authorList>
    </citation>
    <scope>NUCLEOTIDE SEQUENCE [LARGE SCALE GENOMIC DNA]</scope>
    <source>
        <strain evidence="4 5">ATCC 34112</strain>
    </source>
</reference>
<proteinExistence type="predicted"/>
<feature type="transmembrane region" description="Helical" evidence="2">
    <location>
        <begin position="347"/>
        <end position="367"/>
    </location>
</feature>
<evidence type="ECO:0000313" key="4">
    <source>
        <dbReference type="EMBL" id="OQS06112.1"/>
    </source>
</evidence>
<dbReference type="OrthoDB" id="62292at2759"/>
<keyword evidence="2" id="KW-1133">Transmembrane helix</keyword>
<feature type="chain" id="PRO_5010698759" description="Transmembrane protein" evidence="3">
    <location>
        <begin position="17"/>
        <end position="509"/>
    </location>
</feature>
<feature type="transmembrane region" description="Helical" evidence="2">
    <location>
        <begin position="429"/>
        <end position="449"/>
    </location>
</feature>
<keyword evidence="5" id="KW-1185">Reference proteome</keyword>
<comment type="caution">
    <text evidence="4">The sequence shown here is derived from an EMBL/GenBank/DDBJ whole genome shotgun (WGS) entry which is preliminary data.</text>
</comment>
<feature type="compositionally biased region" description="Polar residues" evidence="1">
    <location>
        <begin position="498"/>
        <end position="509"/>
    </location>
</feature>
<keyword evidence="3" id="KW-0732">Signal</keyword>
<feature type="transmembrane region" description="Helical" evidence="2">
    <location>
        <begin position="246"/>
        <end position="269"/>
    </location>
</feature>
<dbReference type="EMBL" id="JNBS01000373">
    <property type="protein sequence ID" value="OQS06112.1"/>
    <property type="molecule type" value="Genomic_DNA"/>
</dbReference>
<sequence length="509" mass="57646">MKILVALYLIASVALAAGIEFTQPYAVKSDDDYLPFIDLFNFTHGGEAIVYLDLTLKAPPSIVQERVMMYFLLCSDVLLENEYCRNRTIGVDAGCKTYPLRQTNTFSFYNETPKAYHTTTYLHIRVANNTAGIKYAFLDICEAIGGVEGWLPSCLIEPTNSTSSSPCFECLSIPSSTNAICEIAPRIQPNVTGQIDIAMCDGDGHCLGDSVADILYFYSIYACIWVVLTLVWVAPILKKPYLCIRLHYLFAMIALMETTYSLLSVATFMSPFAPIQLFLQLGYSVVGGLFLQFLSRCFALQLIMMISDGYQVTQNGLINPTWVSLDWTFVMFWTICRNASLYSNSPNSTPVLVQIQWCIACYLVFSLHNHSRRLLIKLNNISYEMQIRLHIDPSTTPIVEKIRIFRVLPSAFILYFPLLWLNSQLGLDPISHFFVDHGIFTVYCLYVGYRFRVRRFYHEFISAHDEMTTEPEPQPTTFVLVQPPNPQEPTACGALTKPRSSTTPRQDPL</sequence>
<name>A0A1W0A754_9STRA</name>
<accession>A0A1W0A754</accession>
<keyword evidence="2" id="KW-0472">Membrane</keyword>
<organism evidence="4 5">
    <name type="scientific">Thraustotheca clavata</name>
    <dbReference type="NCBI Taxonomy" id="74557"/>
    <lineage>
        <taxon>Eukaryota</taxon>
        <taxon>Sar</taxon>
        <taxon>Stramenopiles</taxon>
        <taxon>Oomycota</taxon>
        <taxon>Saprolegniomycetes</taxon>
        <taxon>Saprolegniales</taxon>
        <taxon>Achlyaceae</taxon>
        <taxon>Thraustotheca</taxon>
    </lineage>
</organism>
<feature type="transmembrane region" description="Helical" evidence="2">
    <location>
        <begin position="404"/>
        <end position="423"/>
    </location>
</feature>
<evidence type="ECO:0000256" key="3">
    <source>
        <dbReference type="SAM" id="SignalP"/>
    </source>
</evidence>
<evidence type="ECO:0008006" key="6">
    <source>
        <dbReference type="Google" id="ProtNLM"/>
    </source>
</evidence>
<evidence type="ECO:0000256" key="1">
    <source>
        <dbReference type="SAM" id="MobiDB-lite"/>
    </source>
</evidence>
<feature type="region of interest" description="Disordered" evidence="1">
    <location>
        <begin position="468"/>
        <end position="509"/>
    </location>
</feature>
<keyword evidence="2" id="KW-0812">Transmembrane</keyword>
<evidence type="ECO:0000313" key="5">
    <source>
        <dbReference type="Proteomes" id="UP000243217"/>
    </source>
</evidence>
<feature type="transmembrane region" description="Helical" evidence="2">
    <location>
        <begin position="215"/>
        <end position="234"/>
    </location>
</feature>
<gene>
    <name evidence="4" type="ORF">THRCLA_20441</name>
</gene>
<dbReference type="Proteomes" id="UP000243217">
    <property type="component" value="Unassembled WGS sequence"/>
</dbReference>
<feature type="transmembrane region" description="Helical" evidence="2">
    <location>
        <begin position="281"/>
        <end position="304"/>
    </location>
</feature>
<protein>
    <recommendedName>
        <fullName evidence="6">Transmembrane protein</fullName>
    </recommendedName>
</protein>
<evidence type="ECO:0000256" key="2">
    <source>
        <dbReference type="SAM" id="Phobius"/>
    </source>
</evidence>
<feature type="transmembrane region" description="Helical" evidence="2">
    <location>
        <begin position="316"/>
        <end position="335"/>
    </location>
</feature>
<feature type="signal peptide" evidence="3">
    <location>
        <begin position="1"/>
        <end position="16"/>
    </location>
</feature>
<dbReference type="AlphaFoldDB" id="A0A1W0A754"/>